<gene>
    <name evidence="1" type="ORF">GCM10007898_08030</name>
</gene>
<accession>A0ABQ5X7N2</accession>
<dbReference type="EMBL" id="BSOA01000003">
    <property type="protein sequence ID" value="GLQ87237.1"/>
    <property type="molecule type" value="Genomic_DNA"/>
</dbReference>
<proteinExistence type="predicted"/>
<dbReference type="Proteomes" id="UP001156627">
    <property type="component" value="Unassembled WGS sequence"/>
</dbReference>
<evidence type="ECO:0000313" key="2">
    <source>
        <dbReference type="Proteomes" id="UP001156627"/>
    </source>
</evidence>
<sequence length="122" mass="12469">MHDLALEHEWDDGLMDVTPRCPKCMSPQLEARNLARRFGGAIGALAGTTSGVLLALGSTKSGVLKGSVGTLLCTAAGVVIEGIVGGATGCIAGSKLGSAIDRNVLHNQHCRACGHTFSDKTP</sequence>
<reference evidence="2" key="1">
    <citation type="journal article" date="2019" name="Int. J. Syst. Evol. Microbiol.">
        <title>The Global Catalogue of Microorganisms (GCM) 10K type strain sequencing project: providing services to taxonomists for standard genome sequencing and annotation.</title>
        <authorList>
            <consortium name="The Broad Institute Genomics Platform"/>
            <consortium name="The Broad Institute Genome Sequencing Center for Infectious Disease"/>
            <person name="Wu L."/>
            <person name="Ma J."/>
        </authorList>
    </citation>
    <scope>NUCLEOTIDE SEQUENCE [LARGE SCALE GENOMIC DNA]</scope>
    <source>
        <strain evidence="2">NBRC 111981</strain>
    </source>
</reference>
<comment type="caution">
    <text evidence="1">The sequence shown here is derived from an EMBL/GenBank/DDBJ whole genome shotgun (WGS) entry which is preliminary data.</text>
</comment>
<name>A0ABQ5X7N2_9GAMM</name>
<keyword evidence="2" id="KW-1185">Reference proteome</keyword>
<evidence type="ECO:0000313" key="1">
    <source>
        <dbReference type="EMBL" id="GLQ87237.1"/>
    </source>
</evidence>
<protein>
    <submittedName>
        <fullName evidence="1">Uncharacterized protein</fullName>
    </submittedName>
</protein>
<organism evidence="1 2">
    <name type="scientific">Dyella flagellata</name>
    <dbReference type="NCBI Taxonomy" id="1867833"/>
    <lineage>
        <taxon>Bacteria</taxon>
        <taxon>Pseudomonadati</taxon>
        <taxon>Pseudomonadota</taxon>
        <taxon>Gammaproteobacteria</taxon>
        <taxon>Lysobacterales</taxon>
        <taxon>Rhodanobacteraceae</taxon>
        <taxon>Dyella</taxon>
    </lineage>
</organism>